<dbReference type="EMBL" id="JAQNDL010000002">
    <property type="protein sequence ID" value="MDC0719103.1"/>
    <property type="molecule type" value="Genomic_DNA"/>
</dbReference>
<gene>
    <name evidence="2" type="ORF">POL25_19515</name>
</gene>
<comment type="caution">
    <text evidence="2">The sequence shown here is derived from an EMBL/GenBank/DDBJ whole genome shotgun (WGS) entry which is preliminary data.</text>
</comment>
<accession>A0ABT5E2C2</accession>
<keyword evidence="3" id="KW-1185">Reference proteome</keyword>
<reference evidence="2 3" key="1">
    <citation type="submission" date="2022-11" db="EMBL/GenBank/DDBJ databases">
        <title>Minimal conservation of predation-associated metabolite biosynthetic gene clusters underscores biosynthetic potential of Myxococcota including descriptions for ten novel species: Archangium lansinium sp. nov., Myxococcus landrumus sp. nov., Nannocystis bai.</title>
        <authorList>
            <person name="Ahearne A."/>
            <person name="Stevens C."/>
            <person name="Dowd S."/>
        </authorList>
    </citation>
    <scope>NUCLEOTIDE SEQUENCE [LARGE SCALE GENOMIC DNA]</scope>
    <source>
        <strain evidence="2 3">BB15-2</strain>
    </source>
</reference>
<evidence type="ECO:0000313" key="2">
    <source>
        <dbReference type="EMBL" id="MDC0719103.1"/>
    </source>
</evidence>
<dbReference type="Proteomes" id="UP001221686">
    <property type="component" value="Unassembled WGS sequence"/>
</dbReference>
<evidence type="ECO:0000313" key="3">
    <source>
        <dbReference type="Proteomes" id="UP001221686"/>
    </source>
</evidence>
<protein>
    <submittedName>
        <fullName evidence="2">Uncharacterized protein</fullName>
    </submittedName>
</protein>
<dbReference type="RefSeq" id="WP_272087614.1">
    <property type="nucleotide sequence ID" value="NZ_JAQNDL010000002.1"/>
</dbReference>
<name>A0ABT5E2C2_9BACT</name>
<sequence>MIALATLNKILERSLAAAKKPDDSRSERLAAHKRSRFAALTPDSFADVTQTRILDSYRFITAHVALPCPIHGEPLTDEQLGQGLGDLAIETEKSAVWFLVVVVIAAAALVDGCSCPSGHSGGAPNNPGTQPPGGGKP</sequence>
<organism evidence="2 3">
    <name type="scientific">Nannocystis bainbridge</name>
    <dbReference type="NCBI Taxonomy" id="2995303"/>
    <lineage>
        <taxon>Bacteria</taxon>
        <taxon>Pseudomonadati</taxon>
        <taxon>Myxococcota</taxon>
        <taxon>Polyangia</taxon>
        <taxon>Nannocystales</taxon>
        <taxon>Nannocystaceae</taxon>
        <taxon>Nannocystis</taxon>
    </lineage>
</organism>
<proteinExistence type="predicted"/>
<evidence type="ECO:0000256" key="1">
    <source>
        <dbReference type="SAM" id="MobiDB-lite"/>
    </source>
</evidence>
<feature type="region of interest" description="Disordered" evidence="1">
    <location>
        <begin position="117"/>
        <end position="137"/>
    </location>
</feature>